<protein>
    <recommendedName>
        <fullName evidence="1">Reverse transcriptase Ty1/copia-type domain-containing protein</fullName>
    </recommendedName>
</protein>
<dbReference type="Pfam" id="PF07727">
    <property type="entry name" value="RVT_2"/>
    <property type="match status" value="1"/>
</dbReference>
<dbReference type="EMBL" id="JAUUTY010000006">
    <property type="protein sequence ID" value="KAK1620319.1"/>
    <property type="molecule type" value="Genomic_DNA"/>
</dbReference>
<accession>A0AAD8RHK2</accession>
<dbReference type="InterPro" id="IPR043502">
    <property type="entry name" value="DNA/RNA_pol_sf"/>
</dbReference>
<reference evidence="2" key="1">
    <citation type="submission" date="2023-07" db="EMBL/GenBank/DDBJ databases">
        <title>A chromosome-level genome assembly of Lolium multiflorum.</title>
        <authorList>
            <person name="Chen Y."/>
            <person name="Copetti D."/>
            <person name="Kolliker R."/>
            <person name="Studer B."/>
        </authorList>
    </citation>
    <scope>NUCLEOTIDE SEQUENCE</scope>
    <source>
        <strain evidence="2">02402/16</strain>
        <tissue evidence="2">Leaf</tissue>
    </source>
</reference>
<evidence type="ECO:0000313" key="2">
    <source>
        <dbReference type="EMBL" id="KAK1620319.1"/>
    </source>
</evidence>
<keyword evidence="3" id="KW-1185">Reference proteome</keyword>
<dbReference type="Proteomes" id="UP001231189">
    <property type="component" value="Unassembled WGS sequence"/>
</dbReference>
<dbReference type="InterPro" id="IPR013103">
    <property type="entry name" value="RVT_2"/>
</dbReference>
<comment type="caution">
    <text evidence="2">The sequence shown here is derived from an EMBL/GenBank/DDBJ whole genome shotgun (WGS) entry which is preliminary data.</text>
</comment>
<feature type="domain" description="Reverse transcriptase Ty1/copia-type" evidence="1">
    <location>
        <begin position="155"/>
        <end position="221"/>
    </location>
</feature>
<evidence type="ECO:0000313" key="3">
    <source>
        <dbReference type="Proteomes" id="UP001231189"/>
    </source>
</evidence>
<name>A0AAD8RHK2_LOLMU</name>
<organism evidence="2 3">
    <name type="scientific">Lolium multiflorum</name>
    <name type="common">Italian ryegrass</name>
    <name type="synonym">Lolium perenne subsp. multiflorum</name>
    <dbReference type="NCBI Taxonomy" id="4521"/>
    <lineage>
        <taxon>Eukaryota</taxon>
        <taxon>Viridiplantae</taxon>
        <taxon>Streptophyta</taxon>
        <taxon>Embryophyta</taxon>
        <taxon>Tracheophyta</taxon>
        <taxon>Spermatophyta</taxon>
        <taxon>Magnoliopsida</taxon>
        <taxon>Liliopsida</taxon>
        <taxon>Poales</taxon>
        <taxon>Poaceae</taxon>
        <taxon>BOP clade</taxon>
        <taxon>Pooideae</taxon>
        <taxon>Poodae</taxon>
        <taxon>Poeae</taxon>
        <taxon>Poeae Chloroplast Group 2 (Poeae type)</taxon>
        <taxon>Loliodinae</taxon>
        <taxon>Loliinae</taxon>
        <taxon>Lolium</taxon>
    </lineage>
</organism>
<dbReference type="SUPFAM" id="SSF56672">
    <property type="entry name" value="DNA/RNA polymerases"/>
    <property type="match status" value="1"/>
</dbReference>
<evidence type="ECO:0000259" key="1">
    <source>
        <dbReference type="Pfam" id="PF07727"/>
    </source>
</evidence>
<gene>
    <name evidence="2" type="ORF">QYE76_025836</name>
</gene>
<proteinExistence type="predicted"/>
<sequence length="261" mass="29724">MRTSSKPISITAHLRLWLNSGDNRTAAAHDPMQILLKDRPRDRSRFPRIRGSQRRLLRPAHDAVPAWILRGCNACCFILRHAVGHTVSYTRLFGSPATPPRRDHVCSSRQPTLGQLPDLLRPSTMSPSSWHLFRVHVRLVALLNLGNIRMALFTIFMLIYVDDIIVASSSQAATDALLKDLSHEFALKDLGDLHFFFGIEVQKVDNGIVLSQAKYAQDILTRWAWLIALVCPRHFLLLRKLLLKTEIICWVQKIALTIEAW</sequence>
<dbReference type="AlphaFoldDB" id="A0AAD8RHK2"/>